<keyword evidence="2" id="KW-0963">Cytoplasm</keyword>
<dbReference type="SUPFAM" id="SSF48371">
    <property type="entry name" value="ARM repeat"/>
    <property type="match status" value="1"/>
</dbReference>
<dbReference type="GO" id="GO:0006446">
    <property type="term" value="P:regulation of translational initiation"/>
    <property type="evidence" value="ECO:0007669"/>
    <property type="project" value="TreeGrafter"/>
</dbReference>
<dbReference type="InterPro" id="IPR003890">
    <property type="entry name" value="MIF4G-like_typ-3"/>
</dbReference>
<dbReference type="GO" id="GO:0005829">
    <property type="term" value="C:cytosol"/>
    <property type="evidence" value="ECO:0007669"/>
    <property type="project" value="TreeGrafter"/>
</dbReference>
<evidence type="ECO:0000313" key="5">
    <source>
        <dbReference type="EMBL" id="JAV48039.1"/>
    </source>
</evidence>
<dbReference type="SMR" id="A0A1W7RA70"/>
<evidence type="ECO:0000256" key="1">
    <source>
        <dbReference type="ARBA" id="ARBA00004496"/>
    </source>
</evidence>
<feature type="domain" description="MIF4G" evidence="4">
    <location>
        <begin position="147"/>
        <end position="392"/>
    </location>
</feature>
<dbReference type="InterPro" id="IPR051367">
    <property type="entry name" value="mRNA_TranslReg/HistoneTransl"/>
</dbReference>
<dbReference type="Gene3D" id="1.25.40.180">
    <property type="match status" value="1"/>
</dbReference>
<evidence type="ECO:0000256" key="3">
    <source>
        <dbReference type="ARBA" id="ARBA00022845"/>
    </source>
</evidence>
<dbReference type="Pfam" id="PF02854">
    <property type="entry name" value="MIF4G"/>
    <property type="match status" value="1"/>
</dbReference>
<dbReference type="InterPro" id="IPR016024">
    <property type="entry name" value="ARM-type_fold"/>
</dbReference>
<dbReference type="GO" id="GO:0008494">
    <property type="term" value="F:translation activator activity"/>
    <property type="evidence" value="ECO:0007669"/>
    <property type="project" value="TreeGrafter"/>
</dbReference>
<name>A0A1W7RA70_9SCOR</name>
<keyword evidence="3" id="KW-0810">Translation regulation</keyword>
<dbReference type="GO" id="GO:0003723">
    <property type="term" value="F:RNA binding"/>
    <property type="evidence" value="ECO:0007669"/>
    <property type="project" value="InterPro"/>
</dbReference>
<evidence type="ECO:0000259" key="4">
    <source>
        <dbReference type="SMART" id="SM00543"/>
    </source>
</evidence>
<dbReference type="PANTHER" id="PTHR23254">
    <property type="entry name" value="EIF4G DOMAIN PROTEIN"/>
    <property type="match status" value="1"/>
</dbReference>
<comment type="subcellular location">
    <subcellularLocation>
        <location evidence="1">Cytoplasm</location>
    </subcellularLocation>
</comment>
<accession>A0A1W7RA70</accession>
<sequence length="412" mass="46812">MNQEVRSSPGLNMEHGFLKKIEHNQHMRQQQVKDDAARKQETAKLARRVGFQNKSLKPSMELYRPPSVRMTEDFNTFGLKHYRLMTSNGSNFVDDCQPINMLPSNLEAMQKSSSNHRVHFQIPQNAKPVDLKSMLQRSKSFGGTDMMESATSGFDRENFPHEYQGIIKRALHDPNSLPSRQLMEVVRVLCSKAVESVQNAQSAAQICFSIIEKEKGNTFLESLLNSCREWYNERDKLLRSSLSVSGSNNIGLSSGSVAPVSRRWTAYVSFLMELFLHLKSHHHRHMVSVASNETTGASSSSPTPVAADQTLTLSMLLYECCQIILKPPSVNNVAEIECLRSLLTIIGKQLEIDSFQRMQQIVALMRDAFIDPSISAQVRKTLLELVELHANEWRLDLPQSMYYFPYTSLDRK</sequence>
<evidence type="ECO:0000256" key="2">
    <source>
        <dbReference type="ARBA" id="ARBA00022490"/>
    </source>
</evidence>
<organism evidence="5">
    <name type="scientific">Hadrurus spadix</name>
    <dbReference type="NCBI Taxonomy" id="141984"/>
    <lineage>
        <taxon>Eukaryota</taxon>
        <taxon>Metazoa</taxon>
        <taxon>Ecdysozoa</taxon>
        <taxon>Arthropoda</taxon>
        <taxon>Chelicerata</taxon>
        <taxon>Arachnida</taxon>
        <taxon>Scorpiones</taxon>
        <taxon>Iurida</taxon>
        <taxon>Iuroidea</taxon>
        <taxon>Hadrurus</taxon>
    </lineage>
</organism>
<dbReference type="PANTHER" id="PTHR23254:SF16">
    <property type="entry name" value="CBP80_20-DEPENDENT TRANSLATION INITIATION FACTOR"/>
    <property type="match status" value="1"/>
</dbReference>
<protein>
    <submittedName>
        <fullName evidence="5">MIF4G domain-containing protein</fullName>
    </submittedName>
</protein>
<reference evidence="5" key="1">
    <citation type="submission" date="2016-11" db="EMBL/GenBank/DDBJ databases">
        <title>Venom-gland transcriptomics and venom proteomics of the black-back scorpion (Hadrurus spadix) reveal detectability challenges and an unexplored realm of animal toxin diversity.</title>
        <authorList>
            <person name="Rokyta D.R."/>
            <person name="Ward M.J."/>
        </authorList>
    </citation>
    <scope>NUCLEOTIDE SEQUENCE</scope>
    <source>
        <tissue evidence="5">Venom gland</tissue>
    </source>
</reference>
<proteinExistence type="predicted"/>
<dbReference type="EMBL" id="GFAH01000350">
    <property type="protein sequence ID" value="JAV48039.1"/>
    <property type="molecule type" value="Transcribed_RNA"/>
</dbReference>
<dbReference type="AlphaFoldDB" id="A0A1W7RA70"/>
<dbReference type="SMART" id="SM00543">
    <property type="entry name" value="MIF4G"/>
    <property type="match status" value="1"/>
</dbReference>